<dbReference type="EMBL" id="BART01035351">
    <property type="protein sequence ID" value="GAH13608.1"/>
    <property type="molecule type" value="Genomic_DNA"/>
</dbReference>
<accession>X1EYD5</accession>
<dbReference type="AlphaFoldDB" id="X1EYD5"/>
<sequence>LYKNHKRRVYGKKNPIFKPKKCICGCSDFEYVEPRVSAPELNIEGRADIVLNCDNLEKERFEGTRITYNQDFLPIKGAKVVGDMKTIGSKAWVNQLIKKGPHKDYLIQLTIYVHILDCDYGIIMYENKDNSKMLWYQVPRNDKWWEIVRYQARTMIKMAANGNKKLPPPRYTSKSAYACTYCDFKNLCHKSN</sequence>
<feature type="non-terminal residue" evidence="1">
    <location>
        <position position="1"/>
    </location>
</feature>
<name>X1EYD5_9ZZZZ</name>
<dbReference type="Gene3D" id="3.90.320.10">
    <property type="match status" value="1"/>
</dbReference>
<proteinExistence type="predicted"/>
<reference evidence="1" key="1">
    <citation type="journal article" date="2014" name="Front. Microbiol.">
        <title>High frequency of phylogenetically diverse reductive dehalogenase-homologous genes in deep subseafloor sedimentary metagenomes.</title>
        <authorList>
            <person name="Kawai M."/>
            <person name="Futagami T."/>
            <person name="Toyoda A."/>
            <person name="Takaki Y."/>
            <person name="Nishi S."/>
            <person name="Hori S."/>
            <person name="Arai W."/>
            <person name="Tsubouchi T."/>
            <person name="Morono Y."/>
            <person name="Uchiyama I."/>
            <person name="Ito T."/>
            <person name="Fujiyama A."/>
            <person name="Inagaki F."/>
            <person name="Takami H."/>
        </authorList>
    </citation>
    <scope>NUCLEOTIDE SEQUENCE</scope>
    <source>
        <strain evidence="1">Expedition CK06-06</strain>
    </source>
</reference>
<evidence type="ECO:0008006" key="2">
    <source>
        <dbReference type="Google" id="ProtNLM"/>
    </source>
</evidence>
<organism evidence="1">
    <name type="scientific">marine sediment metagenome</name>
    <dbReference type="NCBI Taxonomy" id="412755"/>
    <lineage>
        <taxon>unclassified sequences</taxon>
        <taxon>metagenomes</taxon>
        <taxon>ecological metagenomes</taxon>
    </lineage>
</organism>
<dbReference type="InterPro" id="IPR011604">
    <property type="entry name" value="PDDEXK-like_dom_sf"/>
</dbReference>
<comment type="caution">
    <text evidence="1">The sequence shown here is derived from an EMBL/GenBank/DDBJ whole genome shotgun (WGS) entry which is preliminary data.</text>
</comment>
<evidence type="ECO:0000313" key="1">
    <source>
        <dbReference type="EMBL" id="GAH13608.1"/>
    </source>
</evidence>
<feature type="non-terminal residue" evidence="1">
    <location>
        <position position="192"/>
    </location>
</feature>
<protein>
    <recommendedName>
        <fullName evidence="2">PD-(D/E)XK endonuclease-like domain-containing protein</fullName>
    </recommendedName>
</protein>
<gene>
    <name evidence="1" type="ORF">S01H4_60088</name>
</gene>